<dbReference type="AlphaFoldDB" id="X0TGL2"/>
<dbReference type="InterPro" id="IPR000644">
    <property type="entry name" value="CBS_dom"/>
</dbReference>
<evidence type="ECO:0000259" key="2">
    <source>
        <dbReference type="PROSITE" id="PS51371"/>
    </source>
</evidence>
<feature type="domain" description="CBS" evidence="2">
    <location>
        <begin position="8"/>
        <end position="64"/>
    </location>
</feature>
<protein>
    <recommendedName>
        <fullName evidence="2">CBS domain-containing protein</fullName>
    </recommendedName>
</protein>
<accession>X0TGL2</accession>
<dbReference type="EMBL" id="BARS01010329">
    <property type="protein sequence ID" value="GAF92354.1"/>
    <property type="molecule type" value="Genomic_DNA"/>
</dbReference>
<dbReference type="SUPFAM" id="SSF54631">
    <property type="entry name" value="CBS-domain pair"/>
    <property type="match status" value="1"/>
</dbReference>
<evidence type="ECO:0000256" key="1">
    <source>
        <dbReference type="ARBA" id="ARBA00023122"/>
    </source>
</evidence>
<sequence length="133" mass="15031">MLKAKDIMTKEVVSVRRDTPVEEALKLLVEKKITGIPVIKEDVTLVGIVTEKDLLGLFHGPEDMKKRPVEDFMTRPAVHFDEDDNLDEVCECLLKVTFRRAPVTKEGKVVGIVSRSDVLKCILEDTAREEIVQ</sequence>
<evidence type="ECO:0000313" key="3">
    <source>
        <dbReference type="EMBL" id="GAF92354.1"/>
    </source>
</evidence>
<keyword evidence="1" id="KW-0129">CBS domain</keyword>
<name>X0TGL2_9ZZZZ</name>
<dbReference type="PROSITE" id="PS51371">
    <property type="entry name" value="CBS"/>
    <property type="match status" value="2"/>
</dbReference>
<dbReference type="InterPro" id="IPR051257">
    <property type="entry name" value="Diverse_CBS-Domain"/>
</dbReference>
<reference evidence="3" key="1">
    <citation type="journal article" date="2014" name="Front. Microbiol.">
        <title>High frequency of phylogenetically diverse reductive dehalogenase-homologous genes in deep subseafloor sedimentary metagenomes.</title>
        <authorList>
            <person name="Kawai M."/>
            <person name="Futagami T."/>
            <person name="Toyoda A."/>
            <person name="Takaki Y."/>
            <person name="Nishi S."/>
            <person name="Hori S."/>
            <person name="Arai W."/>
            <person name="Tsubouchi T."/>
            <person name="Morono Y."/>
            <person name="Uchiyama I."/>
            <person name="Ito T."/>
            <person name="Fujiyama A."/>
            <person name="Inagaki F."/>
            <person name="Takami H."/>
        </authorList>
    </citation>
    <scope>NUCLEOTIDE SEQUENCE</scope>
    <source>
        <strain evidence="3">Expedition CK06-06</strain>
    </source>
</reference>
<comment type="caution">
    <text evidence="3">The sequence shown here is derived from an EMBL/GenBank/DDBJ whole genome shotgun (WGS) entry which is preliminary data.</text>
</comment>
<feature type="domain" description="CBS" evidence="2">
    <location>
        <begin position="73"/>
        <end position="130"/>
    </location>
</feature>
<dbReference type="InterPro" id="IPR046342">
    <property type="entry name" value="CBS_dom_sf"/>
</dbReference>
<dbReference type="SMART" id="SM00116">
    <property type="entry name" value="CBS"/>
    <property type="match status" value="2"/>
</dbReference>
<dbReference type="PANTHER" id="PTHR43080:SF2">
    <property type="entry name" value="CBS DOMAIN-CONTAINING PROTEIN"/>
    <property type="match status" value="1"/>
</dbReference>
<gene>
    <name evidence="3" type="ORF">S01H1_19182</name>
</gene>
<dbReference type="PANTHER" id="PTHR43080">
    <property type="entry name" value="CBS DOMAIN-CONTAINING PROTEIN CBSX3, MITOCHONDRIAL"/>
    <property type="match status" value="1"/>
</dbReference>
<dbReference type="Gene3D" id="3.10.580.10">
    <property type="entry name" value="CBS-domain"/>
    <property type="match status" value="2"/>
</dbReference>
<dbReference type="Pfam" id="PF00571">
    <property type="entry name" value="CBS"/>
    <property type="match status" value="2"/>
</dbReference>
<proteinExistence type="predicted"/>
<organism evidence="3">
    <name type="scientific">marine sediment metagenome</name>
    <dbReference type="NCBI Taxonomy" id="412755"/>
    <lineage>
        <taxon>unclassified sequences</taxon>
        <taxon>metagenomes</taxon>
        <taxon>ecological metagenomes</taxon>
    </lineage>
</organism>